<feature type="region of interest" description="Disordered" evidence="1">
    <location>
        <begin position="115"/>
        <end position="158"/>
    </location>
</feature>
<keyword evidence="3" id="KW-0732">Signal</keyword>
<feature type="compositionally biased region" description="Basic and acidic residues" evidence="1">
    <location>
        <begin position="138"/>
        <end position="158"/>
    </location>
</feature>
<organism evidence="4 5">
    <name type="scientific">Pan troglodytes</name>
    <name type="common">Chimpanzee</name>
    <dbReference type="NCBI Taxonomy" id="9598"/>
    <lineage>
        <taxon>Eukaryota</taxon>
        <taxon>Metazoa</taxon>
        <taxon>Chordata</taxon>
        <taxon>Craniata</taxon>
        <taxon>Vertebrata</taxon>
        <taxon>Euteleostomi</taxon>
        <taxon>Mammalia</taxon>
        <taxon>Eutheria</taxon>
        <taxon>Euarchontoglires</taxon>
        <taxon>Primates</taxon>
        <taxon>Haplorrhini</taxon>
        <taxon>Catarrhini</taxon>
        <taxon>Hominidae</taxon>
        <taxon>Pan</taxon>
    </lineage>
</organism>
<dbReference type="AlphaFoldDB" id="A0A2J8IJM7"/>
<feature type="chain" id="PRO_5014403087" evidence="3">
    <location>
        <begin position="22"/>
        <end position="222"/>
    </location>
</feature>
<evidence type="ECO:0000256" key="3">
    <source>
        <dbReference type="SAM" id="SignalP"/>
    </source>
</evidence>
<keyword evidence="2" id="KW-1133">Transmembrane helix</keyword>
<protein>
    <submittedName>
        <fullName evidence="4">NPIPA1 isoform 6</fullName>
    </submittedName>
</protein>
<feature type="signal peptide" evidence="3">
    <location>
        <begin position="1"/>
        <end position="21"/>
    </location>
</feature>
<dbReference type="EMBL" id="NBAG03002787">
    <property type="protein sequence ID" value="PNI10701.1"/>
    <property type="molecule type" value="Genomic_DNA"/>
</dbReference>
<evidence type="ECO:0000256" key="1">
    <source>
        <dbReference type="SAM" id="MobiDB-lite"/>
    </source>
</evidence>
<keyword evidence="2" id="KW-0812">Transmembrane</keyword>
<comment type="caution">
    <text evidence="4">The sequence shown here is derived from an EMBL/GenBank/DDBJ whole genome shotgun (WGS) entry which is preliminary data.</text>
</comment>
<feature type="transmembrane region" description="Helical" evidence="2">
    <location>
        <begin position="37"/>
        <end position="58"/>
    </location>
</feature>
<proteinExistence type="predicted"/>
<evidence type="ECO:0000256" key="2">
    <source>
        <dbReference type="SAM" id="Phobius"/>
    </source>
</evidence>
<keyword evidence="2" id="KW-0472">Membrane</keyword>
<reference evidence="4 5" key="1">
    <citation type="submission" date="2017-12" db="EMBL/GenBank/DDBJ databases">
        <title>High-resolution comparative analysis of great ape genomes.</title>
        <authorList>
            <person name="Pollen A."/>
            <person name="Hastie A."/>
            <person name="Hormozdiari F."/>
            <person name="Dougherty M."/>
            <person name="Liu R."/>
            <person name="Chaisson M."/>
            <person name="Hoppe E."/>
            <person name="Hill C."/>
            <person name="Pang A."/>
            <person name="Hillier L."/>
            <person name="Baker C."/>
            <person name="Armstrong J."/>
            <person name="Shendure J."/>
            <person name="Paten B."/>
            <person name="Wilson R."/>
            <person name="Chao H."/>
            <person name="Schneider V."/>
            <person name="Ventura M."/>
            <person name="Kronenberg Z."/>
            <person name="Murali S."/>
            <person name="Gordon D."/>
            <person name="Cantsilieris S."/>
            <person name="Munson K."/>
            <person name="Nelson B."/>
            <person name="Raja A."/>
            <person name="Underwood J."/>
            <person name="Diekhans M."/>
            <person name="Fiddes I."/>
            <person name="Haussler D."/>
            <person name="Eichler E."/>
        </authorList>
    </citation>
    <scope>NUCLEOTIDE SEQUENCE [LARGE SCALE GENOMIC DNA]</scope>
    <source>
        <strain evidence="4">Yerkes chimp pedigree #C0471</strain>
    </source>
</reference>
<name>A0A2J8IJM7_PANTR</name>
<sequence length="222" mass="25653">MRVRWLLFWLLFWLLLAFISHQSTCVSGRVLWLLFRLLFWLLLGFISHQSTCVINTLADLRHRGTDFGGSLWLLIITVFREVINLPSPSHKLPFCVFPEDYLPLKMDMMDPRMYSREPGGPTAVDRKEDRQKHLRKLSMKEREHAEKERQLSEAEENGKLDMKEIHTYKKMFQRAQVAAAGRGLLQMQNPPFCKKASLQLGQNGGSGASSFFRIALPALPHS</sequence>
<dbReference type="Proteomes" id="UP000236370">
    <property type="component" value="Unassembled WGS sequence"/>
</dbReference>
<evidence type="ECO:0000313" key="4">
    <source>
        <dbReference type="EMBL" id="PNI10701.1"/>
    </source>
</evidence>
<evidence type="ECO:0000313" key="5">
    <source>
        <dbReference type="Proteomes" id="UP000236370"/>
    </source>
</evidence>
<accession>A0A2J8IJM7</accession>
<gene>
    <name evidence="4" type="ORF">CK820_G0056926</name>
</gene>